<dbReference type="GO" id="GO:0005737">
    <property type="term" value="C:cytoplasm"/>
    <property type="evidence" value="ECO:0007669"/>
    <property type="project" value="TreeGrafter"/>
</dbReference>
<dbReference type="Gene3D" id="3.30.1130.10">
    <property type="match status" value="1"/>
</dbReference>
<dbReference type="Proteomes" id="UP000266934">
    <property type="component" value="Chromosome"/>
</dbReference>
<evidence type="ECO:0000256" key="6">
    <source>
        <dbReference type="RuleBase" id="RU362079"/>
    </source>
</evidence>
<dbReference type="EC" id="4.1.2.25" evidence="6"/>
<evidence type="ECO:0000256" key="1">
    <source>
        <dbReference type="ARBA" id="ARBA00001353"/>
    </source>
</evidence>
<evidence type="ECO:0000256" key="3">
    <source>
        <dbReference type="ARBA" id="ARBA00005708"/>
    </source>
</evidence>
<dbReference type="KEGG" id="blag:BLTE_28710"/>
<sequence>MSGHAGDRLFITGLTLHAFHGCHAFEAKLGQRFVLDLVLELDLSTAAAGDRLEDTASYDTIVEVARDAFCSRRFKLVEAAAAAVADALLAAFAKLEGVRVTVHKPNAPLEAVFADVGVTLVRRRSRS</sequence>
<evidence type="ECO:0000259" key="7">
    <source>
        <dbReference type="SMART" id="SM00905"/>
    </source>
</evidence>
<evidence type="ECO:0000256" key="2">
    <source>
        <dbReference type="ARBA" id="ARBA00005013"/>
    </source>
</evidence>
<protein>
    <recommendedName>
        <fullName evidence="6">7,8-dihydroneopterin aldolase</fullName>
        <ecNumber evidence="6">4.1.2.25</ecNumber>
    </recommendedName>
</protein>
<comment type="pathway">
    <text evidence="2 6">Cofactor biosynthesis; tetrahydrofolate biosynthesis; 2-amino-4-hydroxy-6-hydroxymethyl-7,8-dihydropteridine diphosphate from 7,8-dihydroneopterin triphosphate: step 3/4.</text>
</comment>
<dbReference type="NCBIfam" id="TIGR00525">
    <property type="entry name" value="folB"/>
    <property type="match status" value="1"/>
</dbReference>
<reference evidence="8 9" key="1">
    <citation type="submission" date="2018-08" db="EMBL/GenBank/DDBJ databases">
        <title>Complete genome sequencing of Blastochloris tepida GI.</title>
        <authorList>
            <person name="Tsukatani Y."/>
            <person name="Mori H."/>
        </authorList>
    </citation>
    <scope>NUCLEOTIDE SEQUENCE [LARGE SCALE GENOMIC DNA]</scope>
    <source>
        <strain evidence="8 9">GI</strain>
    </source>
</reference>
<dbReference type="SMART" id="SM00905">
    <property type="entry name" value="FolB"/>
    <property type="match status" value="1"/>
</dbReference>
<evidence type="ECO:0000256" key="4">
    <source>
        <dbReference type="ARBA" id="ARBA00022909"/>
    </source>
</evidence>
<dbReference type="SUPFAM" id="SSF55620">
    <property type="entry name" value="Tetrahydrobiopterin biosynthesis enzymes-like"/>
    <property type="match status" value="1"/>
</dbReference>
<dbReference type="InterPro" id="IPR043133">
    <property type="entry name" value="GTP-CH-I_C/QueF"/>
</dbReference>
<name>A0A348G3Q3_9HYPH</name>
<dbReference type="EMBL" id="AP018907">
    <property type="protein sequence ID" value="BBF94186.1"/>
    <property type="molecule type" value="Genomic_DNA"/>
</dbReference>
<dbReference type="AlphaFoldDB" id="A0A348G3Q3"/>
<dbReference type="RefSeq" id="WP_126401323.1">
    <property type="nucleotide sequence ID" value="NZ_AP018907.1"/>
</dbReference>
<dbReference type="PANTHER" id="PTHR42844:SF1">
    <property type="entry name" value="DIHYDRONEOPTERIN ALDOLASE 1-RELATED"/>
    <property type="match status" value="1"/>
</dbReference>
<dbReference type="PANTHER" id="PTHR42844">
    <property type="entry name" value="DIHYDRONEOPTERIN ALDOLASE 1-RELATED"/>
    <property type="match status" value="1"/>
</dbReference>
<gene>
    <name evidence="8" type="ORF">BLTE_28710</name>
</gene>
<comment type="similarity">
    <text evidence="3 6">Belongs to the DHNA family.</text>
</comment>
<comment type="catalytic activity">
    <reaction evidence="1 6">
        <text>7,8-dihydroneopterin = 6-hydroxymethyl-7,8-dihydropterin + glycolaldehyde</text>
        <dbReference type="Rhea" id="RHEA:10540"/>
        <dbReference type="ChEBI" id="CHEBI:17001"/>
        <dbReference type="ChEBI" id="CHEBI:17071"/>
        <dbReference type="ChEBI" id="CHEBI:44841"/>
        <dbReference type="EC" id="4.1.2.25"/>
    </reaction>
</comment>
<dbReference type="GO" id="GO:0004150">
    <property type="term" value="F:dihydroneopterin aldolase activity"/>
    <property type="evidence" value="ECO:0007669"/>
    <property type="project" value="UniProtKB-UniRule"/>
</dbReference>
<dbReference type="Pfam" id="PF02152">
    <property type="entry name" value="FolB"/>
    <property type="match status" value="1"/>
</dbReference>
<organism evidence="8 9">
    <name type="scientific">Blastochloris tepida</name>
    <dbReference type="NCBI Taxonomy" id="2233851"/>
    <lineage>
        <taxon>Bacteria</taxon>
        <taxon>Pseudomonadati</taxon>
        <taxon>Pseudomonadota</taxon>
        <taxon>Alphaproteobacteria</taxon>
        <taxon>Hyphomicrobiales</taxon>
        <taxon>Blastochloridaceae</taxon>
        <taxon>Blastochloris</taxon>
    </lineage>
</organism>
<dbReference type="GO" id="GO:0046656">
    <property type="term" value="P:folic acid biosynthetic process"/>
    <property type="evidence" value="ECO:0007669"/>
    <property type="project" value="UniProtKB-UniRule"/>
</dbReference>
<comment type="function">
    <text evidence="6">Catalyzes the conversion of 7,8-dihydroneopterin to 6-hydroxymethyl-7,8-dihydropterin.</text>
</comment>
<dbReference type="OrthoDB" id="9808041at2"/>
<proteinExistence type="inferred from homology"/>
<feature type="domain" description="Dihydroneopterin aldolase/epimerase" evidence="7">
    <location>
        <begin position="9"/>
        <end position="122"/>
    </location>
</feature>
<evidence type="ECO:0000313" key="8">
    <source>
        <dbReference type="EMBL" id="BBF94186.1"/>
    </source>
</evidence>
<dbReference type="NCBIfam" id="TIGR00526">
    <property type="entry name" value="folB_dom"/>
    <property type="match status" value="1"/>
</dbReference>
<evidence type="ECO:0000256" key="5">
    <source>
        <dbReference type="ARBA" id="ARBA00023239"/>
    </source>
</evidence>
<dbReference type="InterPro" id="IPR006156">
    <property type="entry name" value="Dihydroneopterin_aldolase"/>
</dbReference>
<dbReference type="InterPro" id="IPR006157">
    <property type="entry name" value="FolB_dom"/>
</dbReference>
<accession>A0A348G3Q3</accession>
<dbReference type="UniPathway" id="UPA00077">
    <property type="reaction ID" value="UER00154"/>
</dbReference>
<keyword evidence="9" id="KW-1185">Reference proteome</keyword>
<keyword evidence="5 6" id="KW-0456">Lyase</keyword>
<evidence type="ECO:0000313" key="9">
    <source>
        <dbReference type="Proteomes" id="UP000266934"/>
    </source>
</evidence>
<dbReference type="GO" id="GO:0046654">
    <property type="term" value="P:tetrahydrofolate biosynthetic process"/>
    <property type="evidence" value="ECO:0007669"/>
    <property type="project" value="UniProtKB-UniRule"/>
</dbReference>
<keyword evidence="4 6" id="KW-0289">Folate biosynthesis</keyword>